<feature type="region of interest" description="Disordered" evidence="1">
    <location>
        <begin position="1"/>
        <end position="32"/>
    </location>
</feature>
<reference evidence="2" key="2">
    <citation type="submission" date="2020-09" db="EMBL/GenBank/DDBJ databases">
        <authorList>
            <person name="Sun Q."/>
            <person name="Sedlacek I."/>
        </authorList>
    </citation>
    <scope>NUCLEOTIDE SEQUENCE</scope>
    <source>
        <strain evidence="2">CCM 7664</strain>
    </source>
</reference>
<feature type="compositionally biased region" description="Basic and acidic residues" evidence="1">
    <location>
        <begin position="94"/>
        <end position="110"/>
    </location>
</feature>
<evidence type="ECO:0000313" key="2">
    <source>
        <dbReference type="EMBL" id="GGI53087.1"/>
    </source>
</evidence>
<organism evidence="2 3">
    <name type="scientific">Oxalicibacterium solurbis</name>
    <dbReference type="NCBI Taxonomy" id="69280"/>
    <lineage>
        <taxon>Bacteria</taxon>
        <taxon>Pseudomonadati</taxon>
        <taxon>Pseudomonadota</taxon>
        <taxon>Betaproteobacteria</taxon>
        <taxon>Burkholderiales</taxon>
        <taxon>Oxalobacteraceae</taxon>
        <taxon>Oxalicibacterium</taxon>
    </lineage>
</organism>
<name>A0A8J3F311_9BURK</name>
<gene>
    <name evidence="2" type="ORF">GCM10011430_02610</name>
</gene>
<evidence type="ECO:0008006" key="4">
    <source>
        <dbReference type="Google" id="ProtNLM"/>
    </source>
</evidence>
<proteinExistence type="predicted"/>
<reference evidence="2" key="1">
    <citation type="journal article" date="2014" name="Int. J. Syst. Evol. Microbiol.">
        <title>Complete genome sequence of Corynebacterium casei LMG S-19264T (=DSM 44701T), isolated from a smear-ripened cheese.</title>
        <authorList>
            <consortium name="US DOE Joint Genome Institute (JGI-PGF)"/>
            <person name="Walter F."/>
            <person name="Albersmeier A."/>
            <person name="Kalinowski J."/>
            <person name="Ruckert C."/>
        </authorList>
    </citation>
    <scope>NUCLEOTIDE SEQUENCE</scope>
    <source>
        <strain evidence="2">CCM 7664</strain>
    </source>
</reference>
<accession>A0A8J3F311</accession>
<feature type="region of interest" description="Disordered" evidence="1">
    <location>
        <begin position="85"/>
        <end position="110"/>
    </location>
</feature>
<dbReference type="EMBL" id="BMDP01000001">
    <property type="protein sequence ID" value="GGI53087.1"/>
    <property type="molecule type" value="Genomic_DNA"/>
</dbReference>
<protein>
    <recommendedName>
        <fullName evidence="4">MSHA biogenesis protein MshK</fullName>
    </recommendedName>
</protein>
<dbReference type="AlphaFoldDB" id="A0A8J3F311"/>
<keyword evidence="3" id="KW-1185">Reference proteome</keyword>
<comment type="caution">
    <text evidence="2">The sequence shown here is derived from an EMBL/GenBank/DDBJ whole genome shotgun (WGS) entry which is preliminary data.</text>
</comment>
<evidence type="ECO:0000256" key="1">
    <source>
        <dbReference type="SAM" id="MobiDB-lite"/>
    </source>
</evidence>
<dbReference type="Proteomes" id="UP000627205">
    <property type="component" value="Unassembled WGS sequence"/>
</dbReference>
<evidence type="ECO:0000313" key="3">
    <source>
        <dbReference type="Proteomes" id="UP000627205"/>
    </source>
</evidence>
<sequence length="110" mass="11893">MLGATAAQAQLRDPTRPPEQWMQGGDAEPAGGPVLQSVLLSPKRKIAVISGQTVALGERYGEATLVRLTESEAVLRTGSESQTLKLFPSIGKRPASDSRNRHPDKSEMRR</sequence>